<dbReference type="EMBL" id="JAAYVO010000015">
    <property type="protein sequence ID" value="NLH34656.1"/>
    <property type="molecule type" value="Genomic_DNA"/>
</dbReference>
<dbReference type="Pfam" id="PF01610">
    <property type="entry name" value="DDE_Tnp_ISL3"/>
    <property type="match status" value="1"/>
</dbReference>
<evidence type="ECO:0000259" key="2">
    <source>
        <dbReference type="Pfam" id="PF01610"/>
    </source>
</evidence>
<dbReference type="PANTHER" id="PTHR33498:SF1">
    <property type="entry name" value="TRANSPOSASE FOR INSERTION SEQUENCE ELEMENT IS1557"/>
    <property type="match status" value="1"/>
</dbReference>
<gene>
    <name evidence="3" type="ORF">GX453_01290</name>
</gene>
<dbReference type="PANTHER" id="PTHR33498">
    <property type="entry name" value="TRANSPOSASE FOR INSERTION SEQUENCE ELEMENT IS1557"/>
    <property type="match status" value="1"/>
</dbReference>
<proteinExistence type="predicted"/>
<sequence length="88" mass="10328">MTYFFKFPRTERLKVKEIVMDMNTNYLALLPILFPNAIPIIDGFYVVQQLSRAFNQLQIKELNRLKKCLETTGKSIESQKILAKFTQV</sequence>
<keyword evidence="1" id="KW-0812">Transmembrane</keyword>
<evidence type="ECO:0000313" key="3">
    <source>
        <dbReference type="EMBL" id="NLH34656.1"/>
    </source>
</evidence>
<keyword evidence="1" id="KW-0472">Membrane</keyword>
<comment type="caution">
    <text evidence="3">The sequence shown here is derived from an EMBL/GenBank/DDBJ whole genome shotgun (WGS) entry which is preliminary data.</text>
</comment>
<keyword evidence="1" id="KW-1133">Transmembrane helix</keyword>
<organism evidence="3 4">
    <name type="scientific">Pseudolactococcus chungangensis</name>
    <dbReference type="NCBI Taxonomy" id="451457"/>
    <lineage>
        <taxon>Bacteria</taxon>
        <taxon>Bacillati</taxon>
        <taxon>Bacillota</taxon>
        <taxon>Bacilli</taxon>
        <taxon>Lactobacillales</taxon>
        <taxon>Streptococcaceae</taxon>
        <taxon>Pseudolactococcus</taxon>
    </lineage>
</organism>
<name>A0A847J121_9LACT</name>
<reference evidence="3 4" key="1">
    <citation type="journal article" date="2020" name="Biotechnol. Biofuels">
        <title>New insights from the biogas microbiome by comprehensive genome-resolved metagenomics of nearly 1600 species originating from multiple anaerobic digesters.</title>
        <authorList>
            <person name="Campanaro S."/>
            <person name="Treu L."/>
            <person name="Rodriguez-R L.M."/>
            <person name="Kovalovszki A."/>
            <person name="Ziels R.M."/>
            <person name="Maus I."/>
            <person name="Zhu X."/>
            <person name="Kougias P.G."/>
            <person name="Basile A."/>
            <person name="Luo G."/>
            <person name="Schluter A."/>
            <person name="Konstantinidis K.T."/>
            <person name="Angelidaki I."/>
        </authorList>
    </citation>
    <scope>NUCLEOTIDE SEQUENCE [LARGE SCALE GENOMIC DNA]</scope>
    <source>
        <strain evidence="3">AS27yjCOA_61</strain>
    </source>
</reference>
<accession>A0A847J121</accession>
<feature type="transmembrane region" description="Helical" evidence="1">
    <location>
        <begin position="26"/>
        <end position="47"/>
    </location>
</feature>
<evidence type="ECO:0000256" key="1">
    <source>
        <dbReference type="SAM" id="Phobius"/>
    </source>
</evidence>
<protein>
    <submittedName>
        <fullName evidence="3">Transposase</fullName>
    </submittedName>
</protein>
<evidence type="ECO:0000313" key="4">
    <source>
        <dbReference type="Proteomes" id="UP000559962"/>
    </source>
</evidence>
<dbReference type="AlphaFoldDB" id="A0A847J121"/>
<dbReference type="InterPro" id="IPR047951">
    <property type="entry name" value="Transpos_ISL3"/>
</dbReference>
<dbReference type="InterPro" id="IPR002560">
    <property type="entry name" value="Transposase_DDE"/>
</dbReference>
<feature type="domain" description="Transposase IS204/IS1001/IS1096/IS1165 DDE" evidence="2">
    <location>
        <begin position="3"/>
        <end position="71"/>
    </location>
</feature>
<dbReference type="Proteomes" id="UP000559962">
    <property type="component" value="Unassembled WGS sequence"/>
</dbReference>